<dbReference type="InterPro" id="IPR045090">
    <property type="entry name" value="Pept_M3A_M3B"/>
</dbReference>
<reference evidence="12 13" key="1">
    <citation type="submission" date="2023-09" db="EMBL/GenBank/DDBJ databases">
        <title>Nesidiocoris tenuis whole genome shotgun sequence.</title>
        <authorList>
            <person name="Shibata T."/>
            <person name="Shimoda M."/>
            <person name="Kobayashi T."/>
            <person name="Uehara T."/>
        </authorList>
    </citation>
    <scope>NUCLEOTIDE SEQUENCE [LARGE SCALE GENOMIC DNA]</scope>
    <source>
        <strain evidence="12 13">Japan</strain>
    </source>
</reference>
<dbReference type="Pfam" id="PF01432">
    <property type="entry name" value="Peptidase_M3"/>
    <property type="match status" value="1"/>
</dbReference>
<dbReference type="InterPro" id="IPR001567">
    <property type="entry name" value="Pept_M3A_M3B_dom"/>
</dbReference>
<keyword evidence="8 10" id="KW-0482">Metalloprotease</keyword>
<evidence type="ECO:0000256" key="3">
    <source>
        <dbReference type="ARBA" id="ARBA00022670"/>
    </source>
</evidence>
<dbReference type="Gene3D" id="3.40.390.10">
    <property type="entry name" value="Collagenase (Catalytic Domain)"/>
    <property type="match status" value="1"/>
</dbReference>
<evidence type="ECO:0000256" key="7">
    <source>
        <dbReference type="ARBA" id="ARBA00022946"/>
    </source>
</evidence>
<dbReference type="Gene3D" id="1.10.1370.10">
    <property type="entry name" value="Neurolysin, domain 3"/>
    <property type="match status" value="1"/>
</dbReference>
<dbReference type="PANTHER" id="PTHR11804:SF79">
    <property type="entry name" value="MITOCHONDRIAL INTERMEDIATE PEPTIDASE"/>
    <property type="match status" value="1"/>
</dbReference>
<keyword evidence="9" id="KW-0496">Mitochondrion</keyword>
<dbReference type="Proteomes" id="UP001307889">
    <property type="component" value="Chromosome 5"/>
</dbReference>
<evidence type="ECO:0000256" key="10">
    <source>
        <dbReference type="RuleBase" id="RU003435"/>
    </source>
</evidence>
<dbReference type="SUPFAM" id="SSF55486">
    <property type="entry name" value="Metalloproteases ('zincins'), catalytic domain"/>
    <property type="match status" value="1"/>
</dbReference>
<evidence type="ECO:0000256" key="1">
    <source>
        <dbReference type="ARBA" id="ARBA00004173"/>
    </source>
</evidence>
<comment type="similarity">
    <text evidence="2 10">Belongs to the peptidase M3 family.</text>
</comment>
<keyword evidence="13" id="KW-1185">Reference proteome</keyword>
<comment type="cofactor">
    <cofactor evidence="10">
        <name>Zn(2+)</name>
        <dbReference type="ChEBI" id="CHEBI:29105"/>
    </cofactor>
    <text evidence="10">Binds 1 zinc ion.</text>
</comment>
<name>A0ABN7AS62_9HEMI</name>
<dbReference type="InterPro" id="IPR024079">
    <property type="entry name" value="MetalloPept_cat_dom_sf"/>
</dbReference>
<protein>
    <submittedName>
        <fullName evidence="12">Mitochondrial intermediate</fullName>
    </submittedName>
</protein>
<evidence type="ECO:0000259" key="11">
    <source>
        <dbReference type="Pfam" id="PF01432"/>
    </source>
</evidence>
<evidence type="ECO:0000256" key="8">
    <source>
        <dbReference type="ARBA" id="ARBA00023049"/>
    </source>
</evidence>
<comment type="subcellular location">
    <subcellularLocation>
        <location evidence="1">Mitochondrion</location>
    </subcellularLocation>
</comment>
<sequence>MMFAVVKNLWLPHAWPVLRGTVNAKGIGTWSPLATAFNSKAGEKLSLRFSSEGTGLFGVKELATYDGFFLLKENVTTTTEELVHEICSSTRKRKIVDVFDDLSNTLCSVADLAEFVRLAHPHPSFSYAAENTCITLSCLVEKLNTNRDLYNVLKSVVTHGDKFVTNEVDNHVAALFLFDFEQCGIHLSEDKRQEVVALNDYILQLGQRFMAGSVAPRLVPKQSVPPNLRHFFSEENCQVVVASLSIDSHEAHVREACYKMYLLPDEDQSYLLEELLKSRNRLAQLCGFPTYAHRALKASLAENPNNAIGFLKELNKRLKPKVELDFKCMLKIKQAEDSSATVLAPWDIPYICSKAKREMCTESSDFPPYFSLGACMDGFNGLMQSLYGIQLVNEPMEYGESWANDVYKLAVKHETEGLLGHIYCDFYERKNKPNQDCHFTIRGGRRLQDGSYQDPIVAVMLNVPTPRWNGPSLLAPSMVDNLFHEMGHAMHSMLARTEHQHVTGTRCAMDFAEVPSVLMEYFSSDERVIRSFARHYDTKEPMPEKMLQQYCNSKYIFSASEMQMQVFYSLLDQMYHGPHPLEGSTTEILARMQDEYYGIPYIPNTAWQLRFSHLVGYGAKYYSYLMSRAVASSIWQNIFVDNPFSRRAGERYRRECLGHGGGKPPHLLVRDFLKIDPSPQHLADALINELDKRLRINL</sequence>
<organism evidence="12 13">
    <name type="scientific">Nesidiocoris tenuis</name>
    <dbReference type="NCBI Taxonomy" id="355587"/>
    <lineage>
        <taxon>Eukaryota</taxon>
        <taxon>Metazoa</taxon>
        <taxon>Ecdysozoa</taxon>
        <taxon>Arthropoda</taxon>
        <taxon>Hexapoda</taxon>
        <taxon>Insecta</taxon>
        <taxon>Pterygota</taxon>
        <taxon>Neoptera</taxon>
        <taxon>Paraneoptera</taxon>
        <taxon>Hemiptera</taxon>
        <taxon>Heteroptera</taxon>
        <taxon>Panheteroptera</taxon>
        <taxon>Cimicomorpha</taxon>
        <taxon>Miridae</taxon>
        <taxon>Dicyphina</taxon>
        <taxon>Nesidiocoris</taxon>
    </lineage>
</organism>
<dbReference type="InterPro" id="IPR033851">
    <property type="entry name" value="M3A_MIP"/>
</dbReference>
<keyword evidence="7" id="KW-0809">Transit peptide</keyword>
<accession>A0ABN7AS62</accession>
<keyword evidence="3 10" id="KW-0645">Protease</keyword>
<evidence type="ECO:0000256" key="6">
    <source>
        <dbReference type="ARBA" id="ARBA00022833"/>
    </source>
</evidence>
<dbReference type="CDD" id="cd06457">
    <property type="entry name" value="M3A_MIP"/>
    <property type="match status" value="1"/>
</dbReference>
<evidence type="ECO:0000256" key="9">
    <source>
        <dbReference type="ARBA" id="ARBA00023128"/>
    </source>
</evidence>
<proteinExistence type="inferred from homology"/>
<keyword evidence="4 10" id="KW-0479">Metal-binding</keyword>
<dbReference type="PANTHER" id="PTHR11804">
    <property type="entry name" value="PROTEASE M3 THIMET OLIGOPEPTIDASE-RELATED"/>
    <property type="match status" value="1"/>
</dbReference>
<gene>
    <name evidence="12" type="ORF">NTJ_07855</name>
</gene>
<keyword evidence="5 10" id="KW-0378">Hydrolase</keyword>
<feature type="domain" description="Peptidase M3A/M3B catalytic" evidence="11">
    <location>
        <begin position="247"/>
        <end position="685"/>
    </location>
</feature>
<evidence type="ECO:0000256" key="2">
    <source>
        <dbReference type="ARBA" id="ARBA00006040"/>
    </source>
</evidence>
<evidence type="ECO:0000256" key="4">
    <source>
        <dbReference type="ARBA" id="ARBA00022723"/>
    </source>
</evidence>
<dbReference type="InterPro" id="IPR024077">
    <property type="entry name" value="Neurolysin/TOP_dom2"/>
</dbReference>
<dbReference type="EMBL" id="AP028913">
    <property type="protein sequence ID" value="BES95046.1"/>
    <property type="molecule type" value="Genomic_DNA"/>
</dbReference>
<keyword evidence="6 10" id="KW-0862">Zinc</keyword>
<evidence type="ECO:0000256" key="5">
    <source>
        <dbReference type="ARBA" id="ARBA00022801"/>
    </source>
</evidence>
<evidence type="ECO:0000313" key="12">
    <source>
        <dbReference type="EMBL" id="BES95046.1"/>
    </source>
</evidence>
<evidence type="ECO:0000313" key="13">
    <source>
        <dbReference type="Proteomes" id="UP001307889"/>
    </source>
</evidence>